<evidence type="ECO:0000313" key="4">
    <source>
        <dbReference type="RefSeq" id="XP_011639747.1"/>
    </source>
</evidence>
<dbReference type="GeneID" id="105428875"/>
<evidence type="ECO:0000313" key="3">
    <source>
        <dbReference type="RefSeq" id="XP_011639746.1"/>
    </source>
</evidence>
<sequence length="450" mass="52597">MMKAEEQEEKAMGFKDKQKALDTLKVLDGRDISYQYHVITSFVSRAKRTLQITRDEEKLANLRDALKIFEDWLTDYKVNNRGKENLAYLPIETIQAFRSLAKKYDVWDDEFFRAYKNEKGDYKSLRDVKVPNGGTTWDIERNKRLKDIIGKIKDEHIQWYETDAGDFRGLPTKEHTRCIALGYSPEPSKLKKLAAQAREKFGEGDDDMNVTEEERRGTKRTRDSPSSSESDSEPERKCARRSSETTKNEQDEKVESVLGFKDKEKALQSIKSLEGRDISYQFHAISGLVKRAERVISCTKDEQKIKNMREAMEVFENWITDYNVNGRSGENFNYLTIDVVRAFKPLAERYGIEDNGFLKVYEEVDGDYKKLRSARFPESDVTWDVKRNKHLRELVNHIKEKYIQWFETDAKFRGLPTAEHTECIMWGFSHDVAKLKKLLPTLNEKLESIN</sequence>
<evidence type="ECO:0000256" key="1">
    <source>
        <dbReference type="SAM" id="MobiDB-lite"/>
    </source>
</evidence>
<dbReference type="RefSeq" id="XP_011639747.1">
    <property type="nucleotide sequence ID" value="XM_011641445.2"/>
</dbReference>
<evidence type="ECO:0000313" key="5">
    <source>
        <dbReference type="RefSeq" id="XP_011639748.1"/>
    </source>
</evidence>
<protein>
    <submittedName>
        <fullName evidence="3 4">Uncharacterized protein LOC105428875</fullName>
    </submittedName>
</protein>
<name>A0A6I9WC51_9HYME</name>
<dbReference type="Gene3D" id="1.20.120.1250">
    <property type="entry name" value="Sulfhydryl oxidase R596, ORFan domain"/>
    <property type="match status" value="2"/>
</dbReference>
<evidence type="ECO:0000313" key="2">
    <source>
        <dbReference type="Proteomes" id="UP000504615"/>
    </source>
</evidence>
<dbReference type="Proteomes" id="UP000504615">
    <property type="component" value="Unplaced"/>
</dbReference>
<feature type="region of interest" description="Disordered" evidence="1">
    <location>
        <begin position="198"/>
        <end position="253"/>
    </location>
</feature>
<dbReference type="RefSeq" id="XP_011639746.1">
    <property type="nucleotide sequence ID" value="XM_011641444.2"/>
</dbReference>
<dbReference type="OrthoDB" id="8188991at2759"/>
<proteinExistence type="predicted"/>
<keyword evidence="2" id="KW-1185">Reference proteome</keyword>
<dbReference type="RefSeq" id="XP_011639748.1">
    <property type="nucleotide sequence ID" value="XM_011641446.2"/>
</dbReference>
<dbReference type="KEGG" id="pbar:105428875"/>
<reference evidence="5" key="1">
    <citation type="submission" date="2022-04" db="UniProtKB">
        <authorList>
            <consortium name="RefSeq"/>
        </authorList>
    </citation>
    <scope>IDENTIFICATION</scope>
</reference>
<organism evidence="5">
    <name type="scientific">Pogonomyrmex barbatus</name>
    <name type="common">red harvester ant</name>
    <dbReference type="NCBI Taxonomy" id="144034"/>
    <lineage>
        <taxon>Eukaryota</taxon>
        <taxon>Metazoa</taxon>
        <taxon>Ecdysozoa</taxon>
        <taxon>Arthropoda</taxon>
        <taxon>Hexapoda</taxon>
        <taxon>Insecta</taxon>
        <taxon>Pterygota</taxon>
        <taxon>Neoptera</taxon>
        <taxon>Endopterygota</taxon>
        <taxon>Hymenoptera</taxon>
        <taxon>Apocrita</taxon>
        <taxon>Aculeata</taxon>
        <taxon>Formicoidea</taxon>
        <taxon>Formicidae</taxon>
        <taxon>Myrmicinae</taxon>
        <taxon>Pogonomyrmex</taxon>
    </lineage>
</organism>
<dbReference type="AlphaFoldDB" id="A0A6I9WC51"/>
<feature type="compositionally biased region" description="Basic and acidic residues" evidence="1">
    <location>
        <begin position="233"/>
        <end position="253"/>
    </location>
</feature>
<gene>
    <name evidence="3 4 5" type="primary">LOC105428875</name>
</gene>
<accession>A0A6I9WC51</accession>
<feature type="compositionally biased region" description="Basic and acidic residues" evidence="1">
    <location>
        <begin position="212"/>
        <end position="223"/>
    </location>
</feature>
<dbReference type="CTD" id="42953"/>